<dbReference type="SUPFAM" id="SSF57997">
    <property type="entry name" value="Tropomyosin"/>
    <property type="match status" value="1"/>
</dbReference>
<dbReference type="PANTHER" id="PTHR45985">
    <property type="match status" value="1"/>
</dbReference>
<feature type="compositionally biased region" description="Low complexity" evidence="1">
    <location>
        <begin position="503"/>
        <end position="535"/>
    </location>
</feature>
<dbReference type="OrthoDB" id="504708at2759"/>
<evidence type="ECO:0000313" key="4">
    <source>
        <dbReference type="EnsemblMetazoa" id="CLYHEMP024172.1"/>
    </source>
</evidence>
<dbReference type="PROSITE" id="PS50940">
    <property type="entry name" value="CHIT_BIND_II"/>
    <property type="match status" value="5"/>
</dbReference>
<feature type="domain" description="Chitin-binding type-2" evidence="3">
    <location>
        <begin position="1047"/>
        <end position="1109"/>
    </location>
</feature>
<feature type="compositionally biased region" description="Basic and acidic residues" evidence="1">
    <location>
        <begin position="536"/>
        <end position="549"/>
    </location>
</feature>
<accession>A0A7M5XN65</accession>
<keyword evidence="2" id="KW-0732">Signal</keyword>
<feature type="region of interest" description="Disordered" evidence="1">
    <location>
        <begin position="489"/>
        <end position="687"/>
    </location>
</feature>
<feature type="domain" description="Chitin-binding type-2" evidence="3">
    <location>
        <begin position="21"/>
        <end position="89"/>
    </location>
</feature>
<feature type="region of interest" description="Disordered" evidence="1">
    <location>
        <begin position="761"/>
        <end position="940"/>
    </location>
</feature>
<evidence type="ECO:0000259" key="3">
    <source>
        <dbReference type="PROSITE" id="PS50940"/>
    </source>
</evidence>
<dbReference type="InterPro" id="IPR011330">
    <property type="entry name" value="Glyco_hydro/deAcase_b/a-brl"/>
</dbReference>
<feature type="compositionally biased region" description="Low complexity" evidence="1">
    <location>
        <begin position="761"/>
        <end position="886"/>
    </location>
</feature>
<feature type="domain" description="Chitin-binding type-2" evidence="3">
    <location>
        <begin position="436"/>
        <end position="492"/>
    </location>
</feature>
<dbReference type="PANTHER" id="PTHR45985:SF3">
    <property type="entry name" value="CHITIN DEACETYLASE-LIKE 4"/>
    <property type="match status" value="1"/>
</dbReference>
<feature type="compositionally biased region" description="Low complexity" evidence="1">
    <location>
        <begin position="898"/>
        <end position="940"/>
    </location>
</feature>
<dbReference type="SUPFAM" id="SSF57625">
    <property type="entry name" value="Invertebrate chitin-binding proteins"/>
    <property type="match status" value="5"/>
</dbReference>
<name>A0A7M5XN65_9CNID</name>
<feature type="signal peptide" evidence="2">
    <location>
        <begin position="1"/>
        <end position="19"/>
    </location>
</feature>
<dbReference type="GO" id="GO:0005975">
    <property type="term" value="P:carbohydrate metabolic process"/>
    <property type="evidence" value="ECO:0007669"/>
    <property type="project" value="InterPro"/>
</dbReference>
<feature type="compositionally biased region" description="Polar residues" evidence="1">
    <location>
        <begin position="887"/>
        <end position="897"/>
    </location>
</feature>
<dbReference type="GO" id="GO:0005576">
    <property type="term" value="C:extracellular region"/>
    <property type="evidence" value="ECO:0007669"/>
    <property type="project" value="InterPro"/>
</dbReference>
<feature type="region of interest" description="Disordered" evidence="1">
    <location>
        <begin position="101"/>
        <end position="401"/>
    </location>
</feature>
<evidence type="ECO:0000313" key="5">
    <source>
        <dbReference type="Proteomes" id="UP000594262"/>
    </source>
</evidence>
<dbReference type="InterPro" id="IPR052740">
    <property type="entry name" value="CE4"/>
</dbReference>
<feature type="chain" id="PRO_5029649487" description="Chitin-binding type-2 domain-containing protein" evidence="2">
    <location>
        <begin position="20"/>
        <end position="2124"/>
    </location>
</feature>
<evidence type="ECO:0000256" key="2">
    <source>
        <dbReference type="SAM" id="SignalP"/>
    </source>
</evidence>
<dbReference type="GO" id="GO:0008061">
    <property type="term" value="F:chitin binding"/>
    <property type="evidence" value="ECO:0007669"/>
    <property type="project" value="InterPro"/>
</dbReference>
<dbReference type="InterPro" id="IPR036508">
    <property type="entry name" value="Chitin-bd_dom_sf"/>
</dbReference>
<feature type="domain" description="Chitin-binding type-2" evidence="3">
    <location>
        <begin position="699"/>
        <end position="756"/>
    </location>
</feature>
<evidence type="ECO:0000256" key="1">
    <source>
        <dbReference type="SAM" id="MobiDB-lite"/>
    </source>
</evidence>
<dbReference type="GO" id="GO:0016810">
    <property type="term" value="F:hydrolase activity, acting on carbon-nitrogen (but not peptide) bonds"/>
    <property type="evidence" value="ECO:0007669"/>
    <property type="project" value="InterPro"/>
</dbReference>
<organism evidence="4 5">
    <name type="scientific">Clytia hemisphaerica</name>
    <dbReference type="NCBI Taxonomy" id="252671"/>
    <lineage>
        <taxon>Eukaryota</taxon>
        <taxon>Metazoa</taxon>
        <taxon>Cnidaria</taxon>
        <taxon>Hydrozoa</taxon>
        <taxon>Hydroidolina</taxon>
        <taxon>Leptothecata</taxon>
        <taxon>Obeliida</taxon>
        <taxon>Clytiidae</taxon>
        <taxon>Clytia</taxon>
    </lineage>
</organism>
<feature type="compositionally biased region" description="Low complexity" evidence="1">
    <location>
        <begin position="667"/>
        <end position="685"/>
    </location>
</feature>
<proteinExistence type="predicted"/>
<dbReference type="EnsemblMetazoa" id="CLYHEMT024172.1">
    <property type="protein sequence ID" value="CLYHEMP024172.1"/>
    <property type="gene ID" value="CLYHEMG024172"/>
</dbReference>
<feature type="compositionally biased region" description="Low complexity" evidence="1">
    <location>
        <begin position="599"/>
        <end position="637"/>
    </location>
</feature>
<dbReference type="InterPro" id="IPR002557">
    <property type="entry name" value="Chitin-bd_dom"/>
</dbReference>
<dbReference type="Pfam" id="PF01522">
    <property type="entry name" value="Polysacc_deac_1"/>
    <property type="match status" value="1"/>
</dbReference>
<feature type="compositionally biased region" description="Low complexity" evidence="1">
    <location>
        <begin position="331"/>
        <end position="369"/>
    </location>
</feature>
<protein>
    <recommendedName>
        <fullName evidence="3">Chitin-binding type-2 domain-containing protein</fullName>
    </recommendedName>
</protein>
<dbReference type="Proteomes" id="UP000594262">
    <property type="component" value="Unplaced"/>
</dbReference>
<dbReference type="SUPFAM" id="SSF88713">
    <property type="entry name" value="Glycoside hydrolase/deacetylase"/>
    <property type="match status" value="3"/>
</dbReference>
<dbReference type="Gene3D" id="3.20.20.370">
    <property type="entry name" value="Glycoside hydrolase/deacetylase"/>
    <property type="match status" value="3"/>
</dbReference>
<feature type="region of interest" description="Disordered" evidence="1">
    <location>
        <begin position="1019"/>
        <end position="1045"/>
    </location>
</feature>
<feature type="compositionally biased region" description="Low complexity" evidence="1">
    <location>
        <begin position="101"/>
        <end position="200"/>
    </location>
</feature>
<feature type="compositionally biased region" description="Low complexity" evidence="1">
    <location>
        <begin position="207"/>
        <end position="323"/>
    </location>
</feature>
<feature type="domain" description="Chitin-binding type-2" evidence="3">
    <location>
        <begin position="957"/>
        <end position="1013"/>
    </location>
</feature>
<sequence length="2124" mass="235661">MKFVALSLIVLNSVLLVQSDDGFCLSVFDELENLAPTLYHHEDCTKYFICLRVDLLQQVMTLERECQNGKFFDEEQKKCLRERTPRCGGTEKLTTTEATTQYTEATTQSTEATIKSTEATTKSTEATTKSTEATTESTEATTESSKATTKSTEATTKSTEATTKSTEATTKSTEATTKPTEATTKSTEATTKPTEATTKSIEATTQSTEATTKLTEATTKSTEATTKSTEATTKSTEATTKSTEATTEPTEATTESTEATTKPTEATTKSTEATTKSTEATTKSTESTTKSTEATTKSTEATTKPTEATTKSTEATTKPTEATTKSKEATTESTEATTKSTEATTKPTEATTESTEATTQSTEATTKSTELTKPERAPTTSQQPTSSDSTTQEISQTTQVVTESTIKPAIEIAATEVAQLTTEKKDNKFKIGKFDRNFCINYLDGFYSHPNECDLYYRCVTSVTHFGQCPEDTFFHEAINGCVRRENAKCTKTSEPDATNLQPTTPETSSPEDTTTETTVPTTFSTKDTTETTQPKTEDNIKSKEEEVTKLATSPQTTESTTLESSTQEPSQATIQATKPTTEATTQTTLEPVSTKGVETTQFSTQTSSASESATSNPTTLAETTGTTQQTTKPASTVSETNTDQATQSTTEQVVQSTTEVEATKPATQPDTTTEQTQSTTVAATERTKETKTIKIVDEDFCRTNQLTTGWHANEFDCSKYYQCVEERTFVRMCAKNTFFHPRFICVSKELAVCTKIPESENSATTETVTTTPESTTQSTESTTQATESTTQATESTTQATEGTTQATESTTRSTESTTQSTESTTQATESTTQATEGTTQSTESTTQAIESTTQATESTTQATESTTQATEGTTQATESTTRSTEGTAQSTESTTQAIESTTQATESTTQAIESTTQATESTTQATESTTQATESTTQEVQTTKQAITIGETIIDKDFCLNHEDGFHPNPSDCRELYQCLRKRTFPRSCSSGLLYDSIAVRCKDADLVNCDLNRNGVIPKTTQAPPPAEATEAPKTKNTPEPTHNEFFCEDNNLDQGYYPDPKDCKSFYRCFNQAGQLKTKFTVCAGTLLYDSVNIRCEWPNVVDCNLNKGLTTTPVPLPAYAGKYPIATACNKATCTLKNKCKCAGTDAPHPKLTATTSPKIVIFSMDDSLGSSQYNVISEILDGRVNPNGCPVTGTMFVSMDSVQSLRYPKLMYDKGHEIAVHTKSHRFPTTYWKTVSYKALVDEIVDLRDQMFKAGIKNVVGYRNPFLQTSGDTLFTLLKDFNFRYDSSLPTPAHAYWWPYTMEHKVDYCAIPPCPTKSYKGFYEVPLEIVKNRKGGLCSMFDEPGCWRNSLQTADETYDYFKENFERHFTHGSSPFPIHGHANNLLGGSHGPRKEGLIRFLDELMRREDVYMVGFSKLIDFMENPKTLEELKTEGTDGIFSCEVTEKKARSNERPRETFSFMTTSTTTTPAPTPGAFDDATVCDSSTCNSNTCRCPSPKTPGGLSKEDTPKIILFGMDDGMTQEKYDLFVDMTYGKANPNGCPVQATFFISADYTFHAIAKKLYDNGHEIADHSMSHKLDNDYWKDGSYQAFINEIIPLRKQFHDEGITKVTGYRQPLLQTGGDNTFSVLHNFGFQYDSSMVTKLNDRFWPYTLDHKIPNCVIEPCPTKSYKGLWEIAIEAMEGPHGEACSLYDDFPCWKQLKTSQDVYTYMKKNFDRHFATGTSPFPIWGHLHNLVRDANTFRRQGLQKFLDEIAARDDTYFVTNQQLLDWMKDPKTLSQLKNRATAGAFSCKENKVIKPDVLSGDLAVDCDPKKCSSKTCRCPSNVPPSSISSKDVPKFVLLTMDDDMSNSKYNAMRDILGQRTNPNGCPIKATFFLSTLGGLGEIRKLQSLGHEIACHTESHRNSQSYWKRSKYQTYKREIVDYRDKLSKAGIKEVRGYRQPYLQTGGDTTYKVLHDHDFLYDSSLPTALNEGLWPYTLDYKIHKCVIPPCPKGSYDGLWQVPIEIYQNQITGHKCSLFDEPYCWYNLLTEDQTYDYFMANFERHFSEGRTSPFPMAGHLLNLLNGVNKTRREGMIRFMDTLLKKDDVYFVTMTELIRWMQDPKTLTQMKSAKNCK</sequence>
<feature type="compositionally biased region" description="Low complexity" evidence="1">
    <location>
        <begin position="378"/>
        <end position="392"/>
    </location>
</feature>
<dbReference type="InterPro" id="IPR002509">
    <property type="entry name" value="NODB_dom"/>
</dbReference>
<dbReference type="Gene3D" id="2.170.140.10">
    <property type="entry name" value="Chitin binding domain"/>
    <property type="match status" value="5"/>
</dbReference>
<reference evidence="4" key="1">
    <citation type="submission" date="2021-01" db="UniProtKB">
        <authorList>
            <consortium name="EnsemblMetazoa"/>
        </authorList>
    </citation>
    <scope>IDENTIFICATION</scope>
</reference>
<keyword evidence="5" id="KW-1185">Reference proteome</keyword>
<feature type="compositionally biased region" description="Low complexity" evidence="1">
    <location>
        <begin position="553"/>
        <end position="592"/>
    </location>
</feature>
<feature type="compositionally biased region" description="Low complexity" evidence="1">
    <location>
        <begin position="1020"/>
        <end position="1038"/>
    </location>
</feature>
<feature type="compositionally biased region" description="Low complexity" evidence="1">
    <location>
        <begin position="645"/>
        <end position="661"/>
    </location>
</feature>
<dbReference type="SMART" id="SM00494">
    <property type="entry name" value="ChtBD2"/>
    <property type="match status" value="5"/>
</dbReference>
<dbReference type="Pfam" id="PF01607">
    <property type="entry name" value="CBM_14"/>
    <property type="match status" value="4"/>
</dbReference>